<sequence>MRRRTDTVTRVDVALAPADAAPRSAPTPRDDSAMLQATSTNLLVPRETRLQRTRDGQGGSPVGIDADYLVVGAGATGMAFTDSLIDHCDARVVLTDRRPAPGGHWLDAYPFVRLHQASAFYGVASTLLGEGRRQVDGPEAGLHERANREQICAYYETVLNDRFLPSGQVEFLASSDYDWDRRVLASGGTEFVVGEQCRIVDARFIAPEIPATTPPPFEATGGARVVPVNDLPRVEDAPSQYVIVGSGKTATDAVVWLLGEGVAPDAICWVRPREPWMLNRAKVQPSPEVFLGMAADTLQAAEVARSVDDLFARLEELGIMLRIDRTRTPTMARTPTLATWELELLRSIENVVRLGRLRRAEPGRLIFDDGSAEVSHDALIVHCAVHAFREGSAMPIWGNDAIRTQSTRAGFPCFGAALIGYVEATREGDAVKNTVCPSSPSANTLTDWLAMNVLGTRSAMAFGAESDIDAWAHGVALNPARIPAGYSSPELEHVRTRLASHTASGLAAMTRLWAASR</sequence>
<dbReference type="AlphaFoldDB" id="A0A1H5MYV8"/>
<reference evidence="3" key="1">
    <citation type="submission" date="2016-10" db="EMBL/GenBank/DDBJ databases">
        <authorList>
            <person name="Varghese N."/>
            <person name="Submissions S."/>
        </authorList>
    </citation>
    <scope>NUCLEOTIDE SEQUENCE [LARGE SCALE GENOMIC DNA]</scope>
    <source>
        <strain evidence="3">DSM 21368</strain>
    </source>
</reference>
<evidence type="ECO:0000256" key="1">
    <source>
        <dbReference type="SAM" id="MobiDB-lite"/>
    </source>
</evidence>
<evidence type="ECO:0000313" key="2">
    <source>
        <dbReference type="EMBL" id="SEE94504.1"/>
    </source>
</evidence>
<evidence type="ECO:0000313" key="3">
    <source>
        <dbReference type="Proteomes" id="UP000199220"/>
    </source>
</evidence>
<dbReference type="Gene3D" id="3.50.50.60">
    <property type="entry name" value="FAD/NAD(P)-binding domain"/>
    <property type="match status" value="1"/>
</dbReference>
<dbReference type="Proteomes" id="UP000199220">
    <property type="component" value="Unassembled WGS sequence"/>
</dbReference>
<gene>
    <name evidence="2" type="ORF">SAMN04488554_3771</name>
</gene>
<feature type="compositionally biased region" description="Basic and acidic residues" evidence="1">
    <location>
        <begin position="46"/>
        <end position="55"/>
    </location>
</feature>
<dbReference type="STRING" id="648782.SAMN04488554_3771"/>
<dbReference type="EMBL" id="FNTX01000002">
    <property type="protein sequence ID" value="SEE94504.1"/>
    <property type="molecule type" value="Genomic_DNA"/>
</dbReference>
<accession>A0A1H5MYV8</accession>
<proteinExistence type="predicted"/>
<keyword evidence="3" id="KW-1185">Reference proteome</keyword>
<dbReference type="SUPFAM" id="SSF51905">
    <property type="entry name" value="FAD/NAD(P)-binding domain"/>
    <property type="match status" value="1"/>
</dbReference>
<protein>
    <submittedName>
        <fullName evidence="2">Uncharacterized protein</fullName>
    </submittedName>
</protein>
<feature type="region of interest" description="Disordered" evidence="1">
    <location>
        <begin position="38"/>
        <end position="59"/>
    </location>
</feature>
<organism evidence="2 3">
    <name type="scientific">Ruania alba</name>
    <dbReference type="NCBI Taxonomy" id="648782"/>
    <lineage>
        <taxon>Bacteria</taxon>
        <taxon>Bacillati</taxon>
        <taxon>Actinomycetota</taxon>
        <taxon>Actinomycetes</taxon>
        <taxon>Micrococcales</taxon>
        <taxon>Ruaniaceae</taxon>
        <taxon>Ruania</taxon>
    </lineage>
</organism>
<dbReference type="InterPro" id="IPR036188">
    <property type="entry name" value="FAD/NAD-bd_sf"/>
</dbReference>
<name>A0A1H5MYV8_9MICO</name>